<dbReference type="EC" id="3.4.23.43" evidence="9"/>
<feature type="domain" description="Prepilin type IV endopeptidase peptidase" evidence="11">
    <location>
        <begin position="112"/>
        <end position="226"/>
    </location>
</feature>
<dbReference type="PANTHER" id="PTHR30487">
    <property type="entry name" value="TYPE 4 PREPILIN-LIKE PROTEINS LEADER PEPTIDE-PROCESSING ENZYME"/>
    <property type="match status" value="1"/>
</dbReference>
<sequence>MLPITADFVTLVLLPVFVLGASIGSFLNVCISRWPAELSVVRPRSRCPKCERAIAWHENIPLLSWVLLRGKCRGCSLPISIQYPAVELLVALGWVASFVAFGLTFEALRVAVFGTVLFGIAVTDAMTYLIPDGFTISGLVMVFAASIANFFIGESSHFASPWAAFIGACAGAGAITIIGWLAEVIMKREAMGFGDTTLMAVVGAALGAERSLLTIIVGAFVGAAVFLLIVGPIVKWRTRGTDAEFEFPDVPFGVFLAPAAMLVLLWGEPLIAWYLQRAFPT</sequence>
<evidence type="ECO:0000256" key="3">
    <source>
        <dbReference type="ARBA" id="ARBA00022475"/>
    </source>
</evidence>
<reference evidence="13 14" key="1">
    <citation type="submission" date="2020-05" db="EMBL/GenBank/DDBJ databases">
        <title>Complete genome sequence of Gemmatimonas greenlandica TET16.</title>
        <authorList>
            <person name="Zeng Y."/>
        </authorList>
    </citation>
    <scope>NUCLEOTIDE SEQUENCE [LARGE SCALE GENOMIC DNA]</scope>
    <source>
        <strain evidence="13 14">TET16</strain>
    </source>
</reference>
<keyword evidence="6 10" id="KW-1133">Transmembrane helix</keyword>
<feature type="transmembrane region" description="Helical" evidence="10">
    <location>
        <begin position="107"/>
        <end position="126"/>
    </location>
</feature>
<dbReference type="KEGG" id="ggr:HKW67_02635"/>
<feature type="transmembrane region" description="Helical" evidence="10">
    <location>
        <begin position="133"/>
        <end position="152"/>
    </location>
</feature>
<dbReference type="AlphaFoldDB" id="A0A6M4IHB1"/>
<dbReference type="GO" id="GO:0008168">
    <property type="term" value="F:methyltransferase activity"/>
    <property type="evidence" value="ECO:0007669"/>
    <property type="project" value="UniProtKB-KW"/>
</dbReference>
<keyword evidence="9" id="KW-0511">Multifunctional enzyme</keyword>
<evidence type="ECO:0000256" key="4">
    <source>
        <dbReference type="ARBA" id="ARBA00022519"/>
    </source>
</evidence>
<feature type="domain" description="Prepilin peptidase A24 N-terminal" evidence="12">
    <location>
        <begin position="18"/>
        <end position="101"/>
    </location>
</feature>
<keyword evidence="9" id="KW-0808">Transferase</keyword>
<feature type="transmembrane region" description="Helical" evidence="10">
    <location>
        <begin position="158"/>
        <end position="182"/>
    </location>
</feature>
<dbReference type="GO" id="GO:0005886">
    <property type="term" value="C:plasma membrane"/>
    <property type="evidence" value="ECO:0007669"/>
    <property type="project" value="UniProtKB-SubCell"/>
</dbReference>
<dbReference type="GO" id="GO:0032259">
    <property type="term" value="P:methylation"/>
    <property type="evidence" value="ECO:0007669"/>
    <property type="project" value="UniProtKB-KW"/>
</dbReference>
<comment type="subcellular location">
    <subcellularLocation>
        <location evidence="1">Cell inner membrane</location>
        <topology evidence="1">Multi-pass membrane protein</topology>
    </subcellularLocation>
    <subcellularLocation>
        <location evidence="9">Cell membrane</location>
        <topology evidence="9">Multi-pass membrane protein</topology>
    </subcellularLocation>
</comment>
<name>A0A6M4IHB1_9BACT</name>
<dbReference type="InterPro" id="IPR014032">
    <property type="entry name" value="Peptidase_A24A_bac"/>
</dbReference>
<organism evidence="13 14">
    <name type="scientific">Gemmatimonas groenlandica</name>
    <dbReference type="NCBI Taxonomy" id="2732249"/>
    <lineage>
        <taxon>Bacteria</taxon>
        <taxon>Pseudomonadati</taxon>
        <taxon>Gemmatimonadota</taxon>
        <taxon>Gemmatimonadia</taxon>
        <taxon>Gemmatimonadales</taxon>
        <taxon>Gemmatimonadaceae</taxon>
        <taxon>Gemmatimonas</taxon>
    </lineage>
</organism>
<keyword evidence="14" id="KW-1185">Reference proteome</keyword>
<dbReference type="EC" id="2.1.1.-" evidence="9"/>
<dbReference type="Pfam" id="PF01478">
    <property type="entry name" value="Peptidase_A24"/>
    <property type="match status" value="1"/>
</dbReference>
<evidence type="ECO:0000256" key="7">
    <source>
        <dbReference type="ARBA" id="ARBA00023136"/>
    </source>
</evidence>
<evidence type="ECO:0000256" key="6">
    <source>
        <dbReference type="ARBA" id="ARBA00022989"/>
    </source>
</evidence>
<proteinExistence type="inferred from homology"/>
<keyword evidence="9" id="KW-0378">Hydrolase</keyword>
<protein>
    <recommendedName>
        <fullName evidence="9">Prepilin leader peptidase/N-methyltransferase</fullName>
        <ecNumber evidence="9">2.1.1.-</ecNumber>
        <ecNumber evidence="9">3.4.23.43</ecNumber>
    </recommendedName>
</protein>
<dbReference type="InterPro" id="IPR050882">
    <property type="entry name" value="Prepilin_peptidase/N-MTase"/>
</dbReference>
<dbReference type="Gene3D" id="1.20.120.1220">
    <property type="match status" value="1"/>
</dbReference>
<feature type="transmembrane region" description="Helical" evidence="10">
    <location>
        <begin position="212"/>
        <end position="234"/>
    </location>
</feature>
<dbReference type="Pfam" id="PF06750">
    <property type="entry name" value="A24_N_bact"/>
    <property type="match status" value="1"/>
</dbReference>
<evidence type="ECO:0000256" key="1">
    <source>
        <dbReference type="ARBA" id="ARBA00004429"/>
    </source>
</evidence>
<evidence type="ECO:0000313" key="14">
    <source>
        <dbReference type="Proteomes" id="UP000500938"/>
    </source>
</evidence>
<evidence type="ECO:0000313" key="13">
    <source>
        <dbReference type="EMBL" id="QJR34494.1"/>
    </source>
</evidence>
<evidence type="ECO:0000259" key="12">
    <source>
        <dbReference type="Pfam" id="PF06750"/>
    </source>
</evidence>
<evidence type="ECO:0000259" key="11">
    <source>
        <dbReference type="Pfam" id="PF01478"/>
    </source>
</evidence>
<dbReference type="GO" id="GO:0004190">
    <property type="term" value="F:aspartic-type endopeptidase activity"/>
    <property type="evidence" value="ECO:0007669"/>
    <property type="project" value="UniProtKB-EC"/>
</dbReference>
<keyword evidence="9" id="KW-0489">Methyltransferase</keyword>
<gene>
    <name evidence="13" type="ORF">HKW67_02635</name>
</gene>
<comment type="catalytic activity">
    <reaction evidence="9">
        <text>Typically cleaves a -Gly-|-Phe- bond to release an N-terminal, basic peptide of 5-8 residues from type IV prepilin, and then N-methylates the new N-terminal amino group, the methyl donor being S-adenosyl-L-methionine.</text>
        <dbReference type="EC" id="3.4.23.43"/>
    </reaction>
</comment>
<accession>A0A6M4IHB1</accession>
<evidence type="ECO:0000256" key="10">
    <source>
        <dbReference type="SAM" id="Phobius"/>
    </source>
</evidence>
<dbReference type="PANTHER" id="PTHR30487:SF0">
    <property type="entry name" value="PREPILIN LEADER PEPTIDASE_N-METHYLTRANSFERASE-RELATED"/>
    <property type="match status" value="1"/>
</dbReference>
<comment type="function">
    <text evidence="9">Plays an essential role in type IV pili and type II pseudopili formation by proteolytically removing the leader sequence from substrate proteins and subsequently monomethylating the alpha-amino group of the newly exposed N-terminal phenylalanine.</text>
</comment>
<dbReference type="InterPro" id="IPR010627">
    <property type="entry name" value="Prepilin_pept_A24_N"/>
</dbReference>
<dbReference type="InterPro" id="IPR000045">
    <property type="entry name" value="Prepilin_IV_endopep_pep"/>
</dbReference>
<evidence type="ECO:0000256" key="8">
    <source>
        <dbReference type="RuleBase" id="RU003793"/>
    </source>
</evidence>
<dbReference type="RefSeq" id="WP_171223920.1">
    <property type="nucleotide sequence ID" value="NZ_CP053085.1"/>
</dbReference>
<dbReference type="EMBL" id="CP053085">
    <property type="protein sequence ID" value="QJR34494.1"/>
    <property type="molecule type" value="Genomic_DNA"/>
</dbReference>
<comment type="similarity">
    <text evidence="2 8">Belongs to the peptidase A24 family.</text>
</comment>
<feature type="transmembrane region" description="Helical" evidence="10">
    <location>
        <begin position="254"/>
        <end position="275"/>
    </location>
</feature>
<feature type="transmembrane region" description="Helical" evidence="10">
    <location>
        <begin position="12"/>
        <end position="36"/>
    </location>
</feature>
<dbReference type="Proteomes" id="UP000500938">
    <property type="component" value="Chromosome"/>
</dbReference>
<keyword evidence="4" id="KW-0997">Cell inner membrane</keyword>
<evidence type="ECO:0000256" key="9">
    <source>
        <dbReference type="RuleBase" id="RU003794"/>
    </source>
</evidence>
<feature type="transmembrane region" description="Helical" evidence="10">
    <location>
        <begin position="81"/>
        <end position="101"/>
    </location>
</feature>
<keyword evidence="9" id="KW-0645">Protease</keyword>
<keyword evidence="5 9" id="KW-0812">Transmembrane</keyword>
<keyword evidence="7 10" id="KW-0472">Membrane</keyword>
<dbReference type="PRINTS" id="PR00864">
    <property type="entry name" value="PREPILNPTASE"/>
</dbReference>
<dbReference type="GO" id="GO:0006465">
    <property type="term" value="P:signal peptide processing"/>
    <property type="evidence" value="ECO:0007669"/>
    <property type="project" value="TreeGrafter"/>
</dbReference>
<keyword evidence="3" id="KW-1003">Cell membrane</keyword>
<evidence type="ECO:0000256" key="5">
    <source>
        <dbReference type="ARBA" id="ARBA00022692"/>
    </source>
</evidence>
<evidence type="ECO:0000256" key="2">
    <source>
        <dbReference type="ARBA" id="ARBA00005801"/>
    </source>
</evidence>